<keyword evidence="4 8" id="KW-1133">Transmembrane helix</keyword>
<evidence type="ECO:0000256" key="7">
    <source>
        <dbReference type="ARBA" id="ARBA00023136"/>
    </source>
</evidence>
<reference evidence="11" key="1">
    <citation type="submission" date="2022-10" db="EMBL/GenBank/DDBJ databases">
        <title>Tapping the CABI collections for fungal endophytes: first genome assemblies for Collariella, Neodidymelliopsis, Ascochyta clinopodiicola, Didymella pomorum, Didymosphaeria variabile, Neocosmospora piperis and Neocucurbitaria cava.</title>
        <authorList>
            <person name="Hill R."/>
        </authorList>
    </citation>
    <scope>NUCLEOTIDE SEQUENCE</scope>
    <source>
        <strain evidence="11">IMI 355082</strain>
    </source>
</reference>
<dbReference type="Pfam" id="PF08030">
    <property type="entry name" value="NAD_binding_6"/>
    <property type="match status" value="1"/>
</dbReference>
<feature type="transmembrane region" description="Helical" evidence="8">
    <location>
        <begin position="173"/>
        <end position="192"/>
    </location>
</feature>
<dbReference type="PANTHER" id="PTHR32361">
    <property type="entry name" value="FERRIC/CUPRIC REDUCTASE TRANSMEMBRANE COMPONENT"/>
    <property type="match status" value="1"/>
</dbReference>
<dbReference type="GO" id="GO:0000293">
    <property type="term" value="F:ferric-chelate reductase activity"/>
    <property type="evidence" value="ECO:0007669"/>
    <property type="project" value="TreeGrafter"/>
</dbReference>
<accession>A0A9W9D0E0</accession>
<evidence type="ECO:0008006" key="13">
    <source>
        <dbReference type="Google" id="ProtNLM"/>
    </source>
</evidence>
<evidence type="ECO:0000256" key="1">
    <source>
        <dbReference type="ARBA" id="ARBA00004141"/>
    </source>
</evidence>
<keyword evidence="12" id="KW-1185">Reference proteome</keyword>
<dbReference type="SUPFAM" id="SSF52343">
    <property type="entry name" value="Ferredoxin reductase-like, C-terminal NADP-linked domain"/>
    <property type="match status" value="1"/>
</dbReference>
<name>A0A9W9D0E0_9PEZI</name>
<keyword evidence="3 8" id="KW-0812">Transmembrane</keyword>
<evidence type="ECO:0000313" key="11">
    <source>
        <dbReference type="EMBL" id="KAJ4396377.1"/>
    </source>
</evidence>
<dbReference type="InterPro" id="IPR039261">
    <property type="entry name" value="FNR_nucleotide-bd"/>
</dbReference>
<evidence type="ECO:0000259" key="10">
    <source>
        <dbReference type="Pfam" id="PF08030"/>
    </source>
</evidence>
<dbReference type="InterPro" id="IPR051410">
    <property type="entry name" value="Ferric/Cupric_Reductase"/>
</dbReference>
<sequence>MVAGEEPTWKEARLHDYVNYTFITLAAATCAGLLWRLGSMVSRYQRRTKSVHTQTTTGTFSAVTSSFKKHLLYAPVSRSRKARDITIGPGASINFGTLPTRLEALFIATYLIINIVFIFVDIDYTAEKGVYLYAIRNRAGAVLTANLTLPELSCAYAKGQDTQLITKFTTQELYIWSLVAGCPMILMVFLAWSPIRRQFYDTFLQVHRILAIVSVIGIWRHINSDGYYEIKIVIAVISIWIAERVVRVLRLLYKGPYGNTSNTLDSYSSVVLFAGGVGITHQIPYVQHLAGIGSAGVTKRVLLVWAIRSPSHATWAADWLNEALARPGARDVLRVQIFVSNPEFEGQGGRMVLPGLADNEAVQVLAGRPSPDMILDAELAERKAGCMAVSVCGPGSLSDDVRLAVRERQHAGRIDYIEASFSW</sequence>
<feature type="domain" description="Ferric oxidoreductase" evidence="9">
    <location>
        <begin position="161"/>
        <end position="217"/>
    </location>
</feature>
<organism evidence="11 12">
    <name type="scientific">Gnomoniopsis smithogilvyi</name>
    <dbReference type="NCBI Taxonomy" id="1191159"/>
    <lineage>
        <taxon>Eukaryota</taxon>
        <taxon>Fungi</taxon>
        <taxon>Dikarya</taxon>
        <taxon>Ascomycota</taxon>
        <taxon>Pezizomycotina</taxon>
        <taxon>Sordariomycetes</taxon>
        <taxon>Sordariomycetidae</taxon>
        <taxon>Diaporthales</taxon>
        <taxon>Gnomoniaceae</taxon>
        <taxon>Gnomoniopsis</taxon>
    </lineage>
</organism>
<dbReference type="GO" id="GO:0015677">
    <property type="term" value="P:copper ion import"/>
    <property type="evidence" value="ECO:0007669"/>
    <property type="project" value="TreeGrafter"/>
</dbReference>
<comment type="subcellular location">
    <subcellularLocation>
        <location evidence="1">Membrane</location>
        <topology evidence="1">Multi-pass membrane protein</topology>
    </subcellularLocation>
</comment>
<evidence type="ECO:0000256" key="5">
    <source>
        <dbReference type="ARBA" id="ARBA00023002"/>
    </source>
</evidence>
<dbReference type="Pfam" id="PF01794">
    <property type="entry name" value="Ferric_reduct"/>
    <property type="match status" value="1"/>
</dbReference>
<feature type="transmembrane region" description="Helical" evidence="8">
    <location>
        <begin position="102"/>
        <end position="120"/>
    </location>
</feature>
<dbReference type="InterPro" id="IPR013130">
    <property type="entry name" value="Fe3_Rdtase_TM_dom"/>
</dbReference>
<evidence type="ECO:0000256" key="4">
    <source>
        <dbReference type="ARBA" id="ARBA00022989"/>
    </source>
</evidence>
<dbReference type="PANTHER" id="PTHR32361:SF9">
    <property type="entry name" value="FERRIC REDUCTASE TRANSMEMBRANE COMPONENT 3-RELATED"/>
    <property type="match status" value="1"/>
</dbReference>
<dbReference type="GO" id="GO:0006879">
    <property type="term" value="P:intracellular iron ion homeostasis"/>
    <property type="evidence" value="ECO:0007669"/>
    <property type="project" value="TreeGrafter"/>
</dbReference>
<evidence type="ECO:0000259" key="9">
    <source>
        <dbReference type="Pfam" id="PF01794"/>
    </source>
</evidence>
<evidence type="ECO:0000256" key="3">
    <source>
        <dbReference type="ARBA" id="ARBA00022692"/>
    </source>
</evidence>
<keyword evidence="6" id="KW-0406">Ion transport</keyword>
<dbReference type="GO" id="GO:0006826">
    <property type="term" value="P:iron ion transport"/>
    <property type="evidence" value="ECO:0007669"/>
    <property type="project" value="TreeGrafter"/>
</dbReference>
<feature type="transmembrane region" description="Helical" evidence="8">
    <location>
        <begin position="17"/>
        <end position="37"/>
    </location>
</feature>
<dbReference type="CDD" id="cd06186">
    <property type="entry name" value="NOX_Duox_like_FAD_NADP"/>
    <property type="match status" value="1"/>
</dbReference>
<evidence type="ECO:0000256" key="2">
    <source>
        <dbReference type="ARBA" id="ARBA00022448"/>
    </source>
</evidence>
<keyword evidence="2" id="KW-0813">Transport</keyword>
<keyword evidence="5" id="KW-0560">Oxidoreductase</keyword>
<dbReference type="Proteomes" id="UP001140453">
    <property type="component" value="Unassembled WGS sequence"/>
</dbReference>
<evidence type="ECO:0000313" key="12">
    <source>
        <dbReference type="Proteomes" id="UP001140453"/>
    </source>
</evidence>
<feature type="domain" description="Ferric reductase NAD binding" evidence="10">
    <location>
        <begin position="267"/>
        <end position="404"/>
    </location>
</feature>
<dbReference type="InterPro" id="IPR013121">
    <property type="entry name" value="Fe_red_NAD-bd_6"/>
</dbReference>
<dbReference type="AlphaFoldDB" id="A0A9W9D0E0"/>
<dbReference type="EMBL" id="JAPEVB010000001">
    <property type="protein sequence ID" value="KAJ4396377.1"/>
    <property type="molecule type" value="Genomic_DNA"/>
</dbReference>
<protein>
    <recommendedName>
        <fullName evidence="13">Ferric reductase</fullName>
    </recommendedName>
</protein>
<keyword evidence="7 8" id="KW-0472">Membrane</keyword>
<dbReference type="Gene3D" id="3.40.50.80">
    <property type="entry name" value="Nucleotide-binding domain of ferredoxin-NADP reductase (FNR) module"/>
    <property type="match status" value="1"/>
</dbReference>
<comment type="caution">
    <text evidence="11">The sequence shown here is derived from an EMBL/GenBank/DDBJ whole genome shotgun (WGS) entry which is preliminary data.</text>
</comment>
<dbReference type="GO" id="GO:0005886">
    <property type="term" value="C:plasma membrane"/>
    <property type="evidence" value="ECO:0007669"/>
    <property type="project" value="TreeGrafter"/>
</dbReference>
<proteinExistence type="predicted"/>
<evidence type="ECO:0000256" key="6">
    <source>
        <dbReference type="ARBA" id="ARBA00023065"/>
    </source>
</evidence>
<dbReference type="OrthoDB" id="4494341at2759"/>
<gene>
    <name evidence="11" type="ORF">N0V93_000596</name>
</gene>
<evidence type="ECO:0000256" key="8">
    <source>
        <dbReference type="SAM" id="Phobius"/>
    </source>
</evidence>